<keyword evidence="4 5" id="KW-0732">Signal</keyword>
<dbReference type="PANTHER" id="PTHR30290:SF9">
    <property type="entry name" value="OLIGOPEPTIDE-BINDING PROTEIN APPA"/>
    <property type="match status" value="1"/>
</dbReference>
<evidence type="ECO:0000256" key="3">
    <source>
        <dbReference type="ARBA" id="ARBA00022448"/>
    </source>
</evidence>
<evidence type="ECO:0000313" key="8">
    <source>
        <dbReference type="Proteomes" id="UP000321058"/>
    </source>
</evidence>
<evidence type="ECO:0000256" key="2">
    <source>
        <dbReference type="ARBA" id="ARBA00005695"/>
    </source>
</evidence>
<reference evidence="7 8" key="1">
    <citation type="submission" date="2019-07" db="EMBL/GenBank/DDBJ databases">
        <title>Whole genome shotgun sequence of Reyranella soli NBRC 108950.</title>
        <authorList>
            <person name="Hosoyama A."/>
            <person name="Uohara A."/>
            <person name="Ohji S."/>
            <person name="Ichikawa N."/>
        </authorList>
    </citation>
    <scope>NUCLEOTIDE SEQUENCE [LARGE SCALE GENOMIC DNA]</scope>
    <source>
        <strain evidence="7 8">NBRC 108950</strain>
    </source>
</reference>
<sequence>MIFSLRQSVALAAVACAGFGMASMAEAKTFKWSNSGDVSSMDPYARQETFLLTFTQNIYDPLIRRDKNLKLEPALATKWGQTDPTTWFFDIRPNVKFHDGSPLTADDVVFSLNRANGPGSNLQSNFVSVKEIKKDGDMRVVVTTKYPDPLLADKWAAITIMSKAWAEKNNAVNSADMTKNEENFATRNAMGTGPFMLKERKAGERTVLVNNPNWWDKPEHNLTEVIFTPVANPATRIAALKAGDIDMTYEVPPADTESLKKDASIKVMEGPETRVVYLGMDQERPELLESNVKGKNPFKDKKVREAIHRSIDVEAIKRTVMRGQSYPTNLMVAPGINGYMKDLDKRPALLKPDEAKKMLADAGYPNGFEVGMDCPNDRYVNDEKICQAVVAMLAKIGVKVNLKAQTRNLYFAKILRKNDLSPGETSFYMLGWSPAQTYDVHNVFEALIQTPNKTTKKGQFNAGGYSNPELDKLADAMEQETDKAKRDDEIAKATKLYVDDFAYIPLHQQALVWASRKNIDLVQPADNSFPLRFVNVK</sequence>
<dbReference type="InterPro" id="IPR039424">
    <property type="entry name" value="SBP_5"/>
</dbReference>
<proteinExistence type="inferred from homology"/>
<dbReference type="GO" id="GO:0030288">
    <property type="term" value="C:outer membrane-bounded periplasmic space"/>
    <property type="evidence" value="ECO:0007669"/>
    <property type="project" value="UniProtKB-ARBA"/>
</dbReference>
<feature type="chain" id="PRO_5021773232" evidence="5">
    <location>
        <begin position="28"/>
        <end position="537"/>
    </location>
</feature>
<name>A0A512N619_9HYPH</name>
<evidence type="ECO:0000313" key="7">
    <source>
        <dbReference type="EMBL" id="GEP54434.1"/>
    </source>
</evidence>
<dbReference type="OrthoDB" id="9803988at2"/>
<dbReference type="GO" id="GO:0043190">
    <property type="term" value="C:ATP-binding cassette (ABC) transporter complex"/>
    <property type="evidence" value="ECO:0007669"/>
    <property type="project" value="InterPro"/>
</dbReference>
<comment type="caution">
    <text evidence="7">The sequence shown here is derived from an EMBL/GenBank/DDBJ whole genome shotgun (WGS) entry which is preliminary data.</text>
</comment>
<organism evidence="7 8">
    <name type="scientific">Reyranella soli</name>
    <dbReference type="NCBI Taxonomy" id="1230389"/>
    <lineage>
        <taxon>Bacteria</taxon>
        <taxon>Pseudomonadati</taxon>
        <taxon>Pseudomonadota</taxon>
        <taxon>Alphaproteobacteria</taxon>
        <taxon>Hyphomicrobiales</taxon>
        <taxon>Reyranellaceae</taxon>
        <taxon>Reyranella</taxon>
    </lineage>
</organism>
<dbReference type="Gene3D" id="3.40.190.10">
    <property type="entry name" value="Periplasmic binding protein-like II"/>
    <property type="match status" value="1"/>
</dbReference>
<dbReference type="Gene3D" id="3.90.76.10">
    <property type="entry name" value="Dipeptide-binding Protein, Domain 1"/>
    <property type="match status" value="1"/>
</dbReference>
<dbReference type="EMBL" id="BKAJ01000030">
    <property type="protein sequence ID" value="GEP54434.1"/>
    <property type="molecule type" value="Genomic_DNA"/>
</dbReference>
<evidence type="ECO:0000256" key="4">
    <source>
        <dbReference type="ARBA" id="ARBA00022729"/>
    </source>
</evidence>
<accession>A0A512N619</accession>
<dbReference type="InterPro" id="IPR000914">
    <property type="entry name" value="SBP_5_dom"/>
</dbReference>
<evidence type="ECO:0000256" key="5">
    <source>
        <dbReference type="SAM" id="SignalP"/>
    </source>
</evidence>
<dbReference type="AlphaFoldDB" id="A0A512N619"/>
<comment type="similarity">
    <text evidence="2">Belongs to the bacterial solute-binding protein 5 family.</text>
</comment>
<keyword evidence="3" id="KW-0813">Transport</keyword>
<dbReference type="Gene3D" id="3.10.105.10">
    <property type="entry name" value="Dipeptide-binding Protein, Domain 3"/>
    <property type="match status" value="1"/>
</dbReference>
<dbReference type="RefSeq" id="WP_147147962.1">
    <property type="nucleotide sequence ID" value="NZ_BKAJ01000030.1"/>
</dbReference>
<dbReference type="GO" id="GO:0015833">
    <property type="term" value="P:peptide transport"/>
    <property type="evidence" value="ECO:0007669"/>
    <property type="project" value="TreeGrafter"/>
</dbReference>
<keyword evidence="8" id="KW-1185">Reference proteome</keyword>
<comment type="subcellular location">
    <subcellularLocation>
        <location evidence="1">Periplasm</location>
    </subcellularLocation>
</comment>
<gene>
    <name evidence="7" type="ORF">RSO01_16000</name>
</gene>
<dbReference type="PANTHER" id="PTHR30290">
    <property type="entry name" value="PERIPLASMIC BINDING COMPONENT OF ABC TRANSPORTER"/>
    <property type="match status" value="1"/>
</dbReference>
<protein>
    <submittedName>
        <fullName evidence="7">ABC transporter substrate-binding protein</fullName>
    </submittedName>
</protein>
<feature type="domain" description="Solute-binding protein family 5" evidence="6">
    <location>
        <begin position="70"/>
        <end position="450"/>
    </location>
</feature>
<dbReference type="Pfam" id="PF00496">
    <property type="entry name" value="SBP_bac_5"/>
    <property type="match status" value="1"/>
</dbReference>
<dbReference type="InterPro" id="IPR030678">
    <property type="entry name" value="Peptide/Ni-bd"/>
</dbReference>
<dbReference type="PIRSF" id="PIRSF002741">
    <property type="entry name" value="MppA"/>
    <property type="match status" value="1"/>
</dbReference>
<evidence type="ECO:0000256" key="1">
    <source>
        <dbReference type="ARBA" id="ARBA00004418"/>
    </source>
</evidence>
<dbReference type="GO" id="GO:1904680">
    <property type="term" value="F:peptide transmembrane transporter activity"/>
    <property type="evidence" value="ECO:0007669"/>
    <property type="project" value="TreeGrafter"/>
</dbReference>
<evidence type="ECO:0000259" key="6">
    <source>
        <dbReference type="Pfam" id="PF00496"/>
    </source>
</evidence>
<dbReference type="Proteomes" id="UP000321058">
    <property type="component" value="Unassembled WGS sequence"/>
</dbReference>
<feature type="signal peptide" evidence="5">
    <location>
        <begin position="1"/>
        <end position="27"/>
    </location>
</feature>
<dbReference type="CDD" id="cd08498">
    <property type="entry name" value="PBP2_NikA_DppA_OppA_like_2"/>
    <property type="match status" value="1"/>
</dbReference>
<dbReference type="SUPFAM" id="SSF53850">
    <property type="entry name" value="Periplasmic binding protein-like II"/>
    <property type="match status" value="1"/>
</dbReference>